<keyword evidence="1" id="KW-0472">Membrane</keyword>
<proteinExistence type="predicted"/>
<dbReference type="Proteomes" id="UP000279236">
    <property type="component" value="Unassembled WGS sequence"/>
</dbReference>
<organism evidence="3 4">
    <name type="scientific">Apiotrichum porosum</name>
    <dbReference type="NCBI Taxonomy" id="105984"/>
    <lineage>
        <taxon>Eukaryota</taxon>
        <taxon>Fungi</taxon>
        <taxon>Dikarya</taxon>
        <taxon>Basidiomycota</taxon>
        <taxon>Agaricomycotina</taxon>
        <taxon>Tremellomycetes</taxon>
        <taxon>Trichosporonales</taxon>
        <taxon>Trichosporonaceae</taxon>
        <taxon>Apiotrichum</taxon>
    </lineage>
</organism>
<keyword evidence="1" id="KW-0812">Transmembrane</keyword>
<evidence type="ECO:0000313" key="4">
    <source>
        <dbReference type="Proteomes" id="UP000279236"/>
    </source>
</evidence>
<sequence length="143" mass="14935">MFISILSFIAMAAVAQALPATLVGRQTVNATSPLESAYGPLVDYGDVGNEESLAFWLIVILVPICGFIGLTSVILLALNRHRRRAALAAPNTEDGNSINTVVGTPESKSVNLPGNVGKGLSDSTTTHEFVATLTYASPPAIPK</sequence>
<dbReference type="EMBL" id="RSCE01000003">
    <property type="protein sequence ID" value="RSH84654.1"/>
    <property type="molecule type" value="Genomic_DNA"/>
</dbReference>
<evidence type="ECO:0000256" key="1">
    <source>
        <dbReference type="SAM" id="Phobius"/>
    </source>
</evidence>
<feature type="chain" id="PRO_5019456478" evidence="2">
    <location>
        <begin position="18"/>
        <end position="143"/>
    </location>
</feature>
<dbReference type="RefSeq" id="XP_028478102.1">
    <property type="nucleotide sequence ID" value="XM_028621650.1"/>
</dbReference>
<evidence type="ECO:0000313" key="3">
    <source>
        <dbReference type="EMBL" id="RSH84654.1"/>
    </source>
</evidence>
<accession>A0A427Y0I6</accession>
<comment type="caution">
    <text evidence="3">The sequence shown here is derived from an EMBL/GenBank/DDBJ whole genome shotgun (WGS) entry which is preliminary data.</text>
</comment>
<feature type="signal peptide" evidence="2">
    <location>
        <begin position="1"/>
        <end position="17"/>
    </location>
</feature>
<gene>
    <name evidence="3" type="ORF">EHS24_006178</name>
</gene>
<feature type="transmembrane region" description="Helical" evidence="1">
    <location>
        <begin position="53"/>
        <end position="78"/>
    </location>
</feature>
<dbReference type="GeneID" id="39590721"/>
<keyword evidence="1" id="KW-1133">Transmembrane helix</keyword>
<protein>
    <submittedName>
        <fullName evidence="3">Uncharacterized protein</fullName>
    </submittedName>
</protein>
<evidence type="ECO:0000256" key="2">
    <source>
        <dbReference type="SAM" id="SignalP"/>
    </source>
</evidence>
<name>A0A427Y0I6_9TREE</name>
<reference evidence="3 4" key="1">
    <citation type="submission" date="2018-11" db="EMBL/GenBank/DDBJ databases">
        <title>Genome sequence of Apiotrichum porosum DSM 27194.</title>
        <authorList>
            <person name="Aliyu H."/>
            <person name="Gorte O."/>
            <person name="Ochsenreither K."/>
        </authorList>
    </citation>
    <scope>NUCLEOTIDE SEQUENCE [LARGE SCALE GENOMIC DNA]</scope>
    <source>
        <strain evidence="3 4">DSM 27194</strain>
    </source>
</reference>
<dbReference type="AlphaFoldDB" id="A0A427Y0I6"/>
<keyword evidence="2" id="KW-0732">Signal</keyword>
<keyword evidence="4" id="KW-1185">Reference proteome</keyword>